<dbReference type="InterPro" id="IPR017896">
    <property type="entry name" value="4Fe4S_Fe-S-bd"/>
</dbReference>
<dbReference type="SUPFAM" id="SSF56553">
    <property type="entry name" value="Insert subdomain of RNA polymerase alpha subunit"/>
    <property type="match status" value="1"/>
</dbReference>
<keyword evidence="5" id="KW-0548">Nucleotidyltransferase</keyword>
<dbReference type="GO" id="GO:0003677">
    <property type="term" value="F:DNA binding"/>
    <property type="evidence" value="ECO:0007669"/>
    <property type="project" value="UniProtKB-UniRule"/>
</dbReference>
<evidence type="ECO:0000256" key="5">
    <source>
        <dbReference type="HAMAP-Rule" id="MF_00320"/>
    </source>
</evidence>
<dbReference type="GO" id="GO:0046983">
    <property type="term" value="F:protein dimerization activity"/>
    <property type="evidence" value="ECO:0007669"/>
    <property type="project" value="InterPro"/>
</dbReference>
<dbReference type="PROSITE" id="PS00198">
    <property type="entry name" value="4FE4S_FER_1"/>
    <property type="match status" value="1"/>
</dbReference>
<comment type="subcellular location">
    <subcellularLocation>
        <location evidence="5">Cytoplasm</location>
    </subcellularLocation>
</comment>
<dbReference type="InterPro" id="IPR017900">
    <property type="entry name" value="4Fe4S_Fe_S_CS"/>
</dbReference>
<dbReference type="Gene3D" id="3.30.1360.10">
    <property type="entry name" value="RNA polymerase, RBP11-like subunit"/>
    <property type="match status" value="1"/>
</dbReference>
<dbReference type="Pfam" id="PF01193">
    <property type="entry name" value="RNA_pol_L"/>
    <property type="match status" value="1"/>
</dbReference>
<dbReference type="GO" id="GO:0016491">
    <property type="term" value="F:oxidoreductase activity"/>
    <property type="evidence" value="ECO:0007669"/>
    <property type="project" value="UniProtKB-ARBA"/>
</dbReference>
<keyword evidence="5" id="KW-0479">Metal-binding</keyword>
<feature type="domain" description="4Fe-4S ferredoxin-type" evidence="6">
    <location>
        <begin position="160"/>
        <end position="190"/>
    </location>
</feature>
<dbReference type="PANTHER" id="PTHR11800:SF2">
    <property type="entry name" value="DNA-DIRECTED RNA POLYMERASE II SUBUNIT RPB3"/>
    <property type="match status" value="1"/>
</dbReference>
<dbReference type="HAMAP" id="MF_00320">
    <property type="entry name" value="RNApol_arch_Rpo3"/>
    <property type="match status" value="1"/>
</dbReference>
<dbReference type="RefSeq" id="WP_069582870.1">
    <property type="nucleotide sequence ID" value="NZ_LMVM01000038.1"/>
</dbReference>
<keyword evidence="5" id="KW-0411">Iron-sulfur</keyword>
<dbReference type="Gene3D" id="3.30.70.3110">
    <property type="match status" value="1"/>
</dbReference>
<dbReference type="GO" id="GO:0005737">
    <property type="term" value="C:cytoplasm"/>
    <property type="evidence" value="ECO:0007669"/>
    <property type="project" value="UniProtKB-SubCell"/>
</dbReference>
<dbReference type="PROSITE" id="PS51379">
    <property type="entry name" value="4FE4S_FER_2"/>
    <property type="match status" value="2"/>
</dbReference>
<evidence type="ECO:0000256" key="1">
    <source>
        <dbReference type="ARBA" id="ARBA00022478"/>
    </source>
</evidence>
<comment type="caution">
    <text evidence="7">The sequence shown here is derived from an EMBL/GenBank/DDBJ whole genome shotgun (WGS) entry which is preliminary data.</text>
</comment>
<keyword evidence="5" id="KW-0408">Iron</keyword>
<dbReference type="InterPro" id="IPR001514">
    <property type="entry name" value="DNA-dir_RNA_pol_30-40kDasu_CS"/>
</dbReference>
<keyword evidence="5" id="KW-0003">3Fe-4S</keyword>
<keyword evidence="1 5" id="KW-0240">DNA-directed RNA polymerase</keyword>
<dbReference type="Gene3D" id="2.170.120.12">
    <property type="entry name" value="DNA-directed RNA polymerase, insert domain"/>
    <property type="match status" value="1"/>
</dbReference>
<comment type="catalytic activity">
    <reaction evidence="5">
        <text>RNA(n) + a ribonucleoside 5'-triphosphate = RNA(n+1) + diphosphate</text>
        <dbReference type="Rhea" id="RHEA:21248"/>
        <dbReference type="Rhea" id="RHEA-COMP:14527"/>
        <dbReference type="Rhea" id="RHEA-COMP:17342"/>
        <dbReference type="ChEBI" id="CHEBI:33019"/>
        <dbReference type="ChEBI" id="CHEBI:61557"/>
        <dbReference type="ChEBI" id="CHEBI:140395"/>
        <dbReference type="EC" id="2.7.7.6"/>
    </reaction>
</comment>
<keyword evidence="3 5" id="KW-0804">Transcription</keyword>
<comment type="subunit">
    <text evidence="5">Part of the RNA polymerase complex.</text>
</comment>
<protein>
    <recommendedName>
        <fullName evidence="5">DNA-directed RNA polymerase subunit Rpo3</fullName>
        <ecNumber evidence="5">2.7.7.6</ecNumber>
    </recommendedName>
    <alternativeName>
        <fullName evidence="5">DNA-directed RNA polymerase subunit D</fullName>
    </alternativeName>
</protein>
<dbReference type="Proteomes" id="UP000217784">
    <property type="component" value="Unassembled WGS sequence"/>
</dbReference>
<dbReference type="GO" id="GO:0046872">
    <property type="term" value="F:metal ion binding"/>
    <property type="evidence" value="ECO:0007669"/>
    <property type="project" value="UniProtKB-KW"/>
</dbReference>
<dbReference type="Pfam" id="PF00037">
    <property type="entry name" value="Fer4"/>
    <property type="match status" value="1"/>
</dbReference>
<accession>A0A2A2H1Z9</accession>
<sequence>MEINVREKNDNELTFIVDGVDISFINAIRRICTVEVPTLAIETVAIVKNDAALFDEVLAHRLGLVPLETDIEAFELASECDCENGCPSCSVSLILKEEGPKVVYSRDLSSTHEAVKPVYDTIPLLKLREGEEVELEAIAKLGIGLEHAKWQPTTTCAYKYYPLITIDDACEACGKCVEQCPRNVLDYDEAEGKIIITDIENCSMCKTCVRGCEQESIHVESQEGKFIFKIETDGSLSPEEVLVNACDILKDKSEKIVAFSKGGS</sequence>
<feature type="binding site" evidence="5">
    <location>
        <position position="202"/>
    </location>
    <ligand>
        <name>[3Fe-4S] cluster</name>
        <dbReference type="ChEBI" id="CHEBI:21137"/>
    </ligand>
</feature>
<evidence type="ECO:0000256" key="2">
    <source>
        <dbReference type="ARBA" id="ARBA00022490"/>
    </source>
</evidence>
<comment type="similarity">
    <text evidence="4 5">Belongs to the archaeal Rpo3/eukaryotic RPB3 RNA polymerase subunit family.</text>
</comment>
<dbReference type="GO" id="GO:0000428">
    <property type="term" value="C:DNA-directed RNA polymerase complex"/>
    <property type="evidence" value="ECO:0007669"/>
    <property type="project" value="UniProtKB-KW"/>
</dbReference>
<feature type="domain" description="4Fe-4S ferredoxin-type" evidence="6">
    <location>
        <begin position="192"/>
        <end position="222"/>
    </location>
</feature>
<comment type="function">
    <text evidence="5">DNA-dependent RNA polymerase (RNAP) catalyzes the transcription of DNA into RNA using the four ribonucleoside triphosphates as substrates.</text>
</comment>
<dbReference type="Pfam" id="PF01000">
    <property type="entry name" value="RNA_pol_A_bac"/>
    <property type="match status" value="1"/>
</dbReference>
<dbReference type="EMBL" id="LMVM01000038">
    <property type="protein sequence ID" value="PAV03441.1"/>
    <property type="molecule type" value="Genomic_DNA"/>
</dbReference>
<feature type="binding site" evidence="5">
    <location>
        <position position="205"/>
    </location>
    <ligand>
        <name>[3Fe-4S] cluster</name>
        <dbReference type="ChEBI" id="CHEBI:21137"/>
    </ligand>
</feature>
<dbReference type="GO" id="GO:0006351">
    <property type="term" value="P:DNA-templated transcription"/>
    <property type="evidence" value="ECO:0007669"/>
    <property type="project" value="UniProtKB-UniRule"/>
</dbReference>
<comment type="cofactor">
    <cofactor evidence="5">
        <name>[3Fe-4S] cluster</name>
        <dbReference type="ChEBI" id="CHEBI:21137"/>
    </cofactor>
    <text evidence="5">Binds 1 [3Fe-4S] cluster.</text>
</comment>
<dbReference type="EC" id="2.7.7.6" evidence="5"/>
<evidence type="ECO:0000259" key="6">
    <source>
        <dbReference type="PROSITE" id="PS51379"/>
    </source>
</evidence>
<evidence type="ECO:0000313" key="7">
    <source>
        <dbReference type="EMBL" id="PAV03441.1"/>
    </source>
</evidence>
<evidence type="ECO:0000313" key="8">
    <source>
        <dbReference type="Proteomes" id="UP000217784"/>
    </source>
</evidence>
<dbReference type="AlphaFoldDB" id="A0A2A2H1Z9"/>
<dbReference type="SMART" id="SM00662">
    <property type="entry name" value="RPOLD"/>
    <property type="match status" value="1"/>
</dbReference>
<proteinExistence type="inferred from homology"/>
<keyword evidence="5" id="KW-0808">Transferase</keyword>
<dbReference type="InterPro" id="IPR036643">
    <property type="entry name" value="RNApol_insert_sf"/>
</dbReference>
<gene>
    <name evidence="5" type="primary">rpo3</name>
    <name evidence="5" type="synonym">rpoD</name>
    <name evidence="7" type="ORF">ASJ80_00345</name>
</gene>
<dbReference type="GO" id="GO:0003899">
    <property type="term" value="F:DNA-directed RNA polymerase activity"/>
    <property type="evidence" value="ECO:0007669"/>
    <property type="project" value="UniProtKB-UniRule"/>
</dbReference>
<dbReference type="GO" id="GO:0051538">
    <property type="term" value="F:3 iron, 4 sulfur cluster binding"/>
    <property type="evidence" value="ECO:0007669"/>
    <property type="project" value="UniProtKB-KW"/>
</dbReference>
<evidence type="ECO:0000256" key="4">
    <source>
        <dbReference type="ARBA" id="ARBA00025804"/>
    </source>
</evidence>
<dbReference type="InterPro" id="IPR050518">
    <property type="entry name" value="Rpo3/RPB3_RNA_Pol_subunit"/>
</dbReference>
<evidence type="ECO:0000256" key="3">
    <source>
        <dbReference type="ARBA" id="ARBA00023163"/>
    </source>
</evidence>
<feature type="binding site" evidence="5">
    <location>
        <position position="208"/>
    </location>
    <ligand>
        <name>[3Fe-4S] cluster</name>
        <dbReference type="ChEBI" id="CHEBI:21137"/>
    </ligand>
</feature>
<keyword evidence="8" id="KW-1185">Reference proteome</keyword>
<dbReference type="SUPFAM" id="SSF55257">
    <property type="entry name" value="RBP11-like subunits of RNA polymerase"/>
    <property type="match status" value="1"/>
</dbReference>
<dbReference type="CDD" id="cd07030">
    <property type="entry name" value="RNAP_D"/>
    <property type="match status" value="1"/>
</dbReference>
<keyword evidence="2 5" id="KW-0963">Cytoplasm</keyword>
<dbReference type="PANTHER" id="PTHR11800">
    <property type="entry name" value="DNA-DIRECTED RNA POLYMERASE"/>
    <property type="match status" value="1"/>
</dbReference>
<dbReference type="InterPro" id="IPR036603">
    <property type="entry name" value="RBP11-like"/>
</dbReference>
<dbReference type="InterPro" id="IPR011262">
    <property type="entry name" value="DNA-dir_RNA_pol_insert"/>
</dbReference>
<dbReference type="OrthoDB" id="84933at2157"/>
<name>A0A2A2H1Z9_METBR</name>
<dbReference type="InterPro" id="IPR022842">
    <property type="entry name" value="RNAP_Rpo3/Rpb3/RPAC1"/>
</dbReference>
<reference evidence="7 8" key="1">
    <citation type="journal article" date="2017" name="BMC Genomics">
        <title>Genomic analysis of methanogenic archaea reveals a shift towards energy conservation.</title>
        <authorList>
            <person name="Gilmore S.P."/>
            <person name="Henske J.K."/>
            <person name="Sexton J.A."/>
            <person name="Solomon K.V."/>
            <person name="Seppala S."/>
            <person name="Yoo J.I."/>
            <person name="Huyett L.M."/>
            <person name="Pressman A."/>
            <person name="Cogan J.Z."/>
            <person name="Kivenson V."/>
            <person name="Peng X."/>
            <person name="Tan Y."/>
            <person name="Valentine D.L."/>
            <person name="O'Malley M.A."/>
        </authorList>
    </citation>
    <scope>NUCLEOTIDE SEQUENCE [LARGE SCALE GENOMIC DNA]</scope>
    <source>
        <strain evidence="7 8">M.o.H.</strain>
    </source>
</reference>
<dbReference type="NCBIfam" id="NF001988">
    <property type="entry name" value="PRK00783.1"/>
    <property type="match status" value="1"/>
</dbReference>
<dbReference type="PROSITE" id="PS00446">
    <property type="entry name" value="RNA_POL_D_30KD"/>
    <property type="match status" value="1"/>
</dbReference>
<dbReference type="InterPro" id="IPR011263">
    <property type="entry name" value="DNA-dir_RNA_pol_RpoA/D/Rpb3"/>
</dbReference>
<organism evidence="7 8">
    <name type="scientific">Methanobacterium bryantii</name>
    <dbReference type="NCBI Taxonomy" id="2161"/>
    <lineage>
        <taxon>Archaea</taxon>
        <taxon>Methanobacteriati</taxon>
        <taxon>Methanobacteriota</taxon>
        <taxon>Methanomada group</taxon>
        <taxon>Methanobacteria</taxon>
        <taxon>Methanobacteriales</taxon>
        <taxon>Methanobacteriaceae</taxon>
        <taxon>Methanobacterium</taxon>
    </lineage>
</organism>